<evidence type="ECO:0000313" key="2">
    <source>
        <dbReference type="EMBL" id="TBO59023.1"/>
    </source>
</evidence>
<gene>
    <name evidence="2" type="ORF">EYS09_14365</name>
</gene>
<proteinExistence type="predicted"/>
<dbReference type="Proteomes" id="UP000292452">
    <property type="component" value="Unassembled WGS sequence"/>
</dbReference>
<protein>
    <submittedName>
        <fullName evidence="2">Uncharacterized protein</fullName>
    </submittedName>
</protein>
<name>A0A4Q9HV32_STRKA</name>
<comment type="caution">
    <text evidence="2">The sequence shown here is derived from an EMBL/GenBank/DDBJ whole genome shotgun (WGS) entry which is preliminary data.</text>
</comment>
<dbReference type="AlphaFoldDB" id="A0A4Q9HV32"/>
<evidence type="ECO:0000313" key="3">
    <source>
        <dbReference type="Proteomes" id="UP000292452"/>
    </source>
</evidence>
<keyword evidence="3" id="KW-1185">Reference proteome</keyword>
<feature type="region of interest" description="Disordered" evidence="1">
    <location>
        <begin position="1"/>
        <end position="39"/>
    </location>
</feature>
<dbReference type="EMBL" id="SIXH01000102">
    <property type="protein sequence ID" value="TBO59023.1"/>
    <property type="molecule type" value="Genomic_DNA"/>
</dbReference>
<sequence length="141" mass="14747">MTAQTLAAEPAAPQHPDIHGNDTEQQPAPADHAPATEAPTLAAIISANVRVLRRRHRWTQAEAGQHWGEITGRPMNAATWSVAERAGGRAWAADDLAVAAQLFGLDPADLLTPIGACEQCGDQPPAGFICSTCGAEAPRKA</sequence>
<accession>A0A4Q9HV32</accession>
<dbReference type="GO" id="GO:0003677">
    <property type="term" value="F:DNA binding"/>
    <property type="evidence" value="ECO:0007669"/>
    <property type="project" value="InterPro"/>
</dbReference>
<dbReference type="Gene3D" id="1.10.260.40">
    <property type="entry name" value="lambda repressor-like DNA-binding domains"/>
    <property type="match status" value="1"/>
</dbReference>
<reference evidence="2 3" key="1">
    <citation type="submission" date="2019-02" db="EMBL/GenBank/DDBJ databases">
        <title>Draft Genome Sequence of Streptomyces sp. AM-2504, identified by 16S rRNA comparative analysis as a Streptomyces Kasugaensis strain.</title>
        <authorList>
            <person name="Napolioni V."/>
            <person name="Giuliodori A.M."/>
            <person name="Spurio R."/>
            <person name="Fabbretti A."/>
        </authorList>
    </citation>
    <scope>NUCLEOTIDE SEQUENCE [LARGE SCALE GENOMIC DNA]</scope>
    <source>
        <strain evidence="2 3">AM-2504</strain>
    </source>
</reference>
<dbReference type="InterPro" id="IPR010982">
    <property type="entry name" value="Lambda_DNA-bd_dom_sf"/>
</dbReference>
<evidence type="ECO:0000256" key="1">
    <source>
        <dbReference type="SAM" id="MobiDB-lite"/>
    </source>
</evidence>
<organism evidence="2 3">
    <name type="scientific">Streptomyces kasugaensis</name>
    <dbReference type="NCBI Taxonomy" id="1946"/>
    <lineage>
        <taxon>Bacteria</taxon>
        <taxon>Bacillati</taxon>
        <taxon>Actinomycetota</taxon>
        <taxon>Actinomycetes</taxon>
        <taxon>Kitasatosporales</taxon>
        <taxon>Streptomycetaceae</taxon>
        <taxon>Streptomyces</taxon>
    </lineage>
</organism>
<dbReference type="RefSeq" id="WP_131123520.1">
    <property type="nucleotide sequence ID" value="NZ_SIXH01000102.1"/>
</dbReference>